<organism evidence="1 2">
    <name type="scientific">Lecanosticta acicola</name>
    <dbReference type="NCBI Taxonomy" id="111012"/>
    <lineage>
        <taxon>Eukaryota</taxon>
        <taxon>Fungi</taxon>
        <taxon>Dikarya</taxon>
        <taxon>Ascomycota</taxon>
        <taxon>Pezizomycotina</taxon>
        <taxon>Dothideomycetes</taxon>
        <taxon>Dothideomycetidae</taxon>
        <taxon>Mycosphaerellales</taxon>
        <taxon>Mycosphaerellaceae</taxon>
        <taxon>Lecanosticta</taxon>
    </lineage>
</organism>
<protein>
    <submittedName>
        <fullName evidence="1">Uncharacterized protein</fullName>
    </submittedName>
</protein>
<keyword evidence="2" id="KW-1185">Reference proteome</keyword>
<reference evidence="1" key="1">
    <citation type="submission" date="2023-11" db="EMBL/GenBank/DDBJ databases">
        <authorList>
            <person name="Alioto T."/>
            <person name="Alioto T."/>
            <person name="Gomez Garrido J."/>
        </authorList>
    </citation>
    <scope>NUCLEOTIDE SEQUENCE</scope>
</reference>
<comment type="caution">
    <text evidence="1">The sequence shown here is derived from an EMBL/GenBank/DDBJ whole genome shotgun (WGS) entry which is preliminary data.</text>
</comment>
<accession>A0AAI9EC82</accession>
<sequence length="207" mass="23506">MERAAEPMMAYAVLLTWGSAAVNMASAAAMHPIADLGASHCMETAVWESRTLGVNSLFQMGHAEAILGGIVRLENAVAHMDTVLYQPAGQRYVDLYAYLVSVQSSKLTSLSTLHMLHDFAAAERHLDNDDSFHNNCVDEISLDTFRLFNDFFNYIPLHNGATRLQFFEHITFHQRFNNLVDYIHILKLFQFDKLYGNSFNKYLLLHD</sequence>
<evidence type="ECO:0000313" key="2">
    <source>
        <dbReference type="Proteomes" id="UP001296104"/>
    </source>
</evidence>
<gene>
    <name evidence="1" type="ORF">LECACI_7A005918</name>
</gene>
<evidence type="ECO:0000313" key="1">
    <source>
        <dbReference type="EMBL" id="CAK4030760.1"/>
    </source>
</evidence>
<proteinExistence type="predicted"/>
<dbReference type="Proteomes" id="UP001296104">
    <property type="component" value="Unassembled WGS sequence"/>
</dbReference>
<dbReference type="EMBL" id="CAVMBE010000040">
    <property type="protein sequence ID" value="CAK4030760.1"/>
    <property type="molecule type" value="Genomic_DNA"/>
</dbReference>
<name>A0AAI9EC82_9PEZI</name>
<dbReference type="AlphaFoldDB" id="A0AAI9EC82"/>